<evidence type="ECO:0000256" key="4">
    <source>
        <dbReference type="ARBA" id="ARBA00023163"/>
    </source>
</evidence>
<keyword evidence="4" id="KW-0804">Transcription</keyword>
<feature type="compositionally biased region" description="Polar residues" evidence="6">
    <location>
        <begin position="1"/>
        <end position="28"/>
    </location>
</feature>
<dbReference type="GO" id="GO:0006351">
    <property type="term" value="P:DNA-templated transcription"/>
    <property type="evidence" value="ECO:0007669"/>
    <property type="project" value="InterPro"/>
</dbReference>
<gene>
    <name evidence="8" type="ORF">VFPPC_02435</name>
</gene>
<evidence type="ECO:0000259" key="7">
    <source>
        <dbReference type="Pfam" id="PF04082"/>
    </source>
</evidence>
<keyword evidence="5" id="KW-0539">Nucleus</keyword>
<evidence type="ECO:0000256" key="6">
    <source>
        <dbReference type="SAM" id="MobiDB-lite"/>
    </source>
</evidence>
<sequence>MPQMSATPHKTTSHLISLASTPNSSSCPQRPYLQYRYPRTRAWDAARQRGNVIASTRSVRSVLSKHLPQTNRNPHLIENSRKNIPCSYPHRRKRRELRKPPDVSSPTSSSNVASPESSLGRRPVPVVSAAAATLLAERFMDPELFSLAQLELPTLNLESLVTEEVEGLVGDVRKIQATGQFFFETVHSWMPIVCKIGFSQSLLKRMTHQRAEFFLLVLSMKLCSSRVTEARSHFYQLVRQYYADLERSGVMSLLVLQAGVLIALYEMGHGLYPDAYLSVSECARYGAALGVDKTIVSRGATNTKWPDLEEARRVWWSILVLDR</sequence>
<feature type="region of interest" description="Disordered" evidence="6">
    <location>
        <begin position="1"/>
        <end position="31"/>
    </location>
</feature>
<keyword evidence="9" id="KW-1185">Reference proteome</keyword>
<dbReference type="GO" id="GO:0003677">
    <property type="term" value="F:DNA binding"/>
    <property type="evidence" value="ECO:0007669"/>
    <property type="project" value="InterPro"/>
</dbReference>
<dbReference type="GO" id="GO:0005634">
    <property type="term" value="C:nucleus"/>
    <property type="evidence" value="ECO:0007669"/>
    <property type="project" value="UniProtKB-SubCell"/>
</dbReference>
<organism evidence="8 9">
    <name type="scientific">Pochonia chlamydosporia 170</name>
    <dbReference type="NCBI Taxonomy" id="1380566"/>
    <lineage>
        <taxon>Eukaryota</taxon>
        <taxon>Fungi</taxon>
        <taxon>Dikarya</taxon>
        <taxon>Ascomycota</taxon>
        <taxon>Pezizomycotina</taxon>
        <taxon>Sordariomycetes</taxon>
        <taxon>Hypocreomycetidae</taxon>
        <taxon>Hypocreales</taxon>
        <taxon>Clavicipitaceae</taxon>
        <taxon>Pochonia</taxon>
    </lineage>
</organism>
<dbReference type="GO" id="GO:0008270">
    <property type="term" value="F:zinc ion binding"/>
    <property type="evidence" value="ECO:0007669"/>
    <property type="project" value="InterPro"/>
</dbReference>
<feature type="region of interest" description="Disordered" evidence="6">
    <location>
        <begin position="57"/>
        <end position="120"/>
    </location>
</feature>
<feature type="compositionally biased region" description="Low complexity" evidence="6">
    <location>
        <begin position="102"/>
        <end position="118"/>
    </location>
</feature>
<evidence type="ECO:0000313" key="8">
    <source>
        <dbReference type="EMBL" id="OAQ69870.1"/>
    </source>
</evidence>
<dbReference type="AlphaFoldDB" id="A0A179FXF9"/>
<dbReference type="Pfam" id="PF04082">
    <property type="entry name" value="Fungal_trans"/>
    <property type="match status" value="1"/>
</dbReference>
<evidence type="ECO:0000256" key="2">
    <source>
        <dbReference type="ARBA" id="ARBA00022723"/>
    </source>
</evidence>
<dbReference type="GO" id="GO:0000981">
    <property type="term" value="F:DNA-binding transcription factor activity, RNA polymerase II-specific"/>
    <property type="evidence" value="ECO:0007669"/>
    <property type="project" value="InterPro"/>
</dbReference>
<protein>
    <submittedName>
        <fullName evidence="8">Twinfilin-1</fullName>
    </submittedName>
</protein>
<comment type="caution">
    <text evidence="8">The sequence shown here is derived from an EMBL/GenBank/DDBJ whole genome shotgun (WGS) entry which is preliminary data.</text>
</comment>
<evidence type="ECO:0000313" key="9">
    <source>
        <dbReference type="Proteomes" id="UP000078397"/>
    </source>
</evidence>
<evidence type="ECO:0000256" key="5">
    <source>
        <dbReference type="ARBA" id="ARBA00023242"/>
    </source>
</evidence>
<dbReference type="InterPro" id="IPR007219">
    <property type="entry name" value="XnlR_reg_dom"/>
</dbReference>
<comment type="subcellular location">
    <subcellularLocation>
        <location evidence="1">Nucleus</location>
    </subcellularLocation>
</comment>
<dbReference type="Proteomes" id="UP000078397">
    <property type="component" value="Unassembled WGS sequence"/>
</dbReference>
<accession>A0A179FXF9</accession>
<dbReference type="OrthoDB" id="3862662at2759"/>
<dbReference type="KEGG" id="pchm:VFPPC_02435"/>
<evidence type="ECO:0000256" key="1">
    <source>
        <dbReference type="ARBA" id="ARBA00004123"/>
    </source>
</evidence>
<reference evidence="8 9" key="1">
    <citation type="journal article" date="2016" name="PLoS Pathog.">
        <title>Biosynthesis of antibiotic leucinostatins in bio-control fungus Purpureocillium lilacinum and their inhibition on phytophthora revealed by genome mining.</title>
        <authorList>
            <person name="Wang G."/>
            <person name="Liu Z."/>
            <person name="Lin R."/>
            <person name="Li E."/>
            <person name="Mao Z."/>
            <person name="Ling J."/>
            <person name="Yang Y."/>
            <person name="Yin W.B."/>
            <person name="Xie B."/>
        </authorList>
    </citation>
    <scope>NUCLEOTIDE SEQUENCE [LARGE SCALE GENOMIC DNA]</scope>
    <source>
        <strain evidence="8">170</strain>
    </source>
</reference>
<feature type="compositionally biased region" description="Polar residues" evidence="6">
    <location>
        <begin position="57"/>
        <end position="73"/>
    </location>
</feature>
<feature type="domain" description="Xylanolytic transcriptional activator regulatory" evidence="7">
    <location>
        <begin position="181"/>
        <end position="323"/>
    </location>
</feature>
<keyword evidence="3" id="KW-0805">Transcription regulation</keyword>
<dbReference type="PANTHER" id="PTHR47338">
    <property type="entry name" value="ZN(II)2CYS6 TRANSCRIPTION FACTOR (EUROFUNG)-RELATED"/>
    <property type="match status" value="1"/>
</dbReference>
<dbReference type="CDD" id="cd12148">
    <property type="entry name" value="fungal_TF_MHR"/>
    <property type="match status" value="1"/>
</dbReference>
<dbReference type="RefSeq" id="XP_018146407.1">
    <property type="nucleotide sequence ID" value="XM_018282083.1"/>
</dbReference>
<dbReference type="EMBL" id="LSBJ02000002">
    <property type="protein sequence ID" value="OAQ69870.1"/>
    <property type="molecule type" value="Genomic_DNA"/>
</dbReference>
<keyword evidence="2" id="KW-0479">Metal-binding</keyword>
<proteinExistence type="predicted"/>
<name>A0A179FXF9_METCM</name>
<evidence type="ECO:0000256" key="3">
    <source>
        <dbReference type="ARBA" id="ARBA00023015"/>
    </source>
</evidence>
<dbReference type="PANTHER" id="PTHR47338:SF20">
    <property type="entry name" value="ZN(II)2CYS6 TRANSCRIPTION FACTOR (EUROFUNG)"/>
    <property type="match status" value="1"/>
</dbReference>
<dbReference type="GeneID" id="28846077"/>
<dbReference type="InterPro" id="IPR050815">
    <property type="entry name" value="TF_fung"/>
</dbReference>